<dbReference type="Proteomes" id="UP001174136">
    <property type="component" value="Unassembled WGS sequence"/>
</dbReference>
<dbReference type="EMBL" id="JAOPHQ010004629">
    <property type="protein sequence ID" value="KAK0138434.1"/>
    <property type="molecule type" value="Genomic_DNA"/>
</dbReference>
<dbReference type="InterPro" id="IPR043504">
    <property type="entry name" value="Peptidase_S1_PA_chymotrypsin"/>
</dbReference>
<proteinExistence type="predicted"/>
<dbReference type="PANTHER" id="PTHR24252:SF7">
    <property type="entry name" value="HYALIN"/>
    <property type="match status" value="1"/>
</dbReference>
<dbReference type="InterPro" id="IPR001314">
    <property type="entry name" value="Peptidase_S1A"/>
</dbReference>
<evidence type="ECO:0000256" key="3">
    <source>
        <dbReference type="ARBA" id="ARBA00022825"/>
    </source>
</evidence>
<evidence type="ECO:0000256" key="4">
    <source>
        <dbReference type="ARBA" id="ARBA00023157"/>
    </source>
</evidence>
<dbReference type="CDD" id="cd00190">
    <property type="entry name" value="Tryp_SPc"/>
    <property type="match status" value="3"/>
</dbReference>
<dbReference type="GO" id="GO:0004252">
    <property type="term" value="F:serine-type endopeptidase activity"/>
    <property type="evidence" value="ECO:0007669"/>
    <property type="project" value="InterPro"/>
</dbReference>
<evidence type="ECO:0000256" key="2">
    <source>
        <dbReference type="ARBA" id="ARBA00022801"/>
    </source>
</evidence>
<dbReference type="PRINTS" id="PR00722">
    <property type="entry name" value="CHYMOTRYPSIN"/>
</dbReference>
<keyword evidence="4" id="KW-1015">Disulfide bond</keyword>
<dbReference type="GO" id="GO:0006508">
    <property type="term" value="P:proteolysis"/>
    <property type="evidence" value="ECO:0007669"/>
    <property type="project" value="UniProtKB-KW"/>
</dbReference>
<dbReference type="FunFam" id="2.40.10.10:FF:000057">
    <property type="entry name" value="Zgc:100868"/>
    <property type="match status" value="3"/>
</dbReference>
<dbReference type="InterPro" id="IPR001254">
    <property type="entry name" value="Trypsin_dom"/>
</dbReference>
<reference evidence="8" key="1">
    <citation type="journal article" date="2023" name="Front. Mar. Sci.">
        <title>A new Merluccius polli reference genome to investigate the effects of global change in West African waters.</title>
        <authorList>
            <person name="Mateo J.L."/>
            <person name="Blanco-Fernandez C."/>
            <person name="Garcia-Vazquez E."/>
            <person name="Machado-Schiaffino G."/>
        </authorList>
    </citation>
    <scope>NUCLEOTIDE SEQUENCE</scope>
    <source>
        <strain evidence="8">C29</strain>
        <tissue evidence="8">Fin</tissue>
    </source>
</reference>
<dbReference type="PROSITE" id="PS00135">
    <property type="entry name" value="TRYPSIN_SER"/>
    <property type="match status" value="3"/>
</dbReference>
<evidence type="ECO:0000313" key="8">
    <source>
        <dbReference type="EMBL" id="KAK0138434.1"/>
    </source>
</evidence>
<accession>A0AA47MDU4</accession>
<dbReference type="InterPro" id="IPR009003">
    <property type="entry name" value="Peptidase_S1_PA"/>
</dbReference>
<dbReference type="InterPro" id="IPR033116">
    <property type="entry name" value="TRYPSIN_SER"/>
</dbReference>
<keyword evidence="9" id="KW-1185">Reference proteome</keyword>
<keyword evidence="6" id="KW-0472">Membrane</keyword>
<dbReference type="Gene3D" id="2.40.10.10">
    <property type="entry name" value="Trypsin-like serine proteases"/>
    <property type="match status" value="3"/>
</dbReference>
<dbReference type="Pfam" id="PF00089">
    <property type="entry name" value="Trypsin"/>
    <property type="match status" value="3"/>
</dbReference>
<feature type="domain" description="Peptidase S1" evidence="7">
    <location>
        <begin position="584"/>
        <end position="814"/>
    </location>
</feature>
<dbReference type="PROSITE" id="PS50240">
    <property type="entry name" value="TRYPSIN_DOM"/>
    <property type="match status" value="3"/>
</dbReference>
<evidence type="ECO:0000256" key="5">
    <source>
        <dbReference type="RuleBase" id="RU363034"/>
    </source>
</evidence>
<name>A0AA47MDU4_MERPO</name>
<keyword evidence="6 8" id="KW-0812">Transmembrane</keyword>
<dbReference type="PANTHER" id="PTHR24252">
    <property type="entry name" value="ACROSIN-RELATED"/>
    <property type="match status" value="1"/>
</dbReference>
<keyword evidence="3 5" id="KW-0720">Serine protease</keyword>
<dbReference type="SMART" id="SM00020">
    <property type="entry name" value="Tryp_SPc"/>
    <property type="match status" value="3"/>
</dbReference>
<evidence type="ECO:0000259" key="7">
    <source>
        <dbReference type="PROSITE" id="PS50240"/>
    </source>
</evidence>
<gene>
    <name evidence="8" type="primary">TMPRSS9_5</name>
    <name evidence="8" type="ORF">N1851_025246</name>
</gene>
<evidence type="ECO:0000256" key="6">
    <source>
        <dbReference type="SAM" id="Phobius"/>
    </source>
</evidence>
<dbReference type="SUPFAM" id="SSF50494">
    <property type="entry name" value="Trypsin-like serine proteases"/>
    <property type="match status" value="3"/>
</dbReference>
<keyword evidence="6" id="KW-1133">Transmembrane helix</keyword>
<organism evidence="8 9">
    <name type="scientific">Merluccius polli</name>
    <name type="common">Benguela hake</name>
    <name type="synonym">Merluccius cadenati</name>
    <dbReference type="NCBI Taxonomy" id="89951"/>
    <lineage>
        <taxon>Eukaryota</taxon>
        <taxon>Metazoa</taxon>
        <taxon>Chordata</taxon>
        <taxon>Craniata</taxon>
        <taxon>Vertebrata</taxon>
        <taxon>Euteleostomi</taxon>
        <taxon>Actinopterygii</taxon>
        <taxon>Neopterygii</taxon>
        <taxon>Teleostei</taxon>
        <taxon>Neoteleostei</taxon>
        <taxon>Acanthomorphata</taxon>
        <taxon>Zeiogadaria</taxon>
        <taxon>Gadariae</taxon>
        <taxon>Gadiformes</taxon>
        <taxon>Gadoidei</taxon>
        <taxon>Merlucciidae</taxon>
        <taxon>Merluccius</taxon>
    </lineage>
</organism>
<feature type="domain" description="Peptidase S1" evidence="7">
    <location>
        <begin position="309"/>
        <end position="539"/>
    </location>
</feature>
<sequence length="850" mass="90513">MSSDVLETLNDSSVSTGSRAQLDVCGTAPLNNKIVGGDDAPPGTWPWQVSLGGPRHFCGGSLINNEWVLTAAHCFQGSGESTVGLLVYLGRDNLQGSNPNEVSISVSQIINHPDYDNTPNNNDISLLRLSSPVEFNDYIRPVCLAAAVSVFSDWTDTWVTGWGTLSFGGPQPNVLQEVIVPVVSNQQCRATYSTLTDNMICAGLTEGGKDSCQGDSGGPMVYKSDSRWVQAGVVSFGFGCALPNTPGVYTRVSEYQGWINSQISTNQPGFVLAISSSVVSLSVSLLLSLLPGSRAQLDVCGMAPLNNRIVGGDDAPPGTWPWQVSLGRPRHFCGGSLINNEWVMTAAHCFQGNGESTVGLLVYLGRDNLQGSNPNEVSISVSQIINHPGYDSETNNNDISLLRLSSPVEFNDYIQPVCLAAAASAFSDGTDTWVTGWGTLSFGGPQPNALQEVIVPVVSNQQCRETYSTLTDNMICAGLTEGGKDSCQGDSGGPMVYKSDSQWVQAGVVSFGIECARPDAPGVYTRVSEYQTWINGQISTNQPGFVLAISSSVVSLSVSLLLLLLPGSRAQLDVCGMAPLNNRIVGGDDAPPGTWPWQVSLGRPRHFCGGSLINNEWVMTAAHCFQGNGESTVGLLVYLGRDNLQGSNPNEVSISVSQIINHPDYDNTPNNNDISLLRLSSPVEFNDYIRPVCLAAAASVFSNGTDTWVTGWGTLSFGGPQPNALQEVLVPVVSNQQCRETYNTLTDNMICAGLTEGGKDSCQGDSGGPMVYKSDSQWVQAGVVSFGFECARPDVPGVYTRVSEYQTWINGQISTNQPGFVLAISSSVVSLSVSLLLFLLPGLFSLYLFS</sequence>
<keyword evidence="1 5" id="KW-0645">Protease</keyword>
<comment type="caution">
    <text evidence="8">The sequence shown here is derived from an EMBL/GenBank/DDBJ whole genome shotgun (WGS) entry which is preliminary data.</text>
</comment>
<dbReference type="InterPro" id="IPR018114">
    <property type="entry name" value="TRYPSIN_HIS"/>
</dbReference>
<keyword evidence="2 5" id="KW-0378">Hydrolase</keyword>
<protein>
    <submittedName>
        <fullName evidence="8">Transmembrane protease serine 9</fullName>
    </submittedName>
</protein>
<dbReference type="AlphaFoldDB" id="A0AA47MDU4"/>
<evidence type="ECO:0000313" key="9">
    <source>
        <dbReference type="Proteomes" id="UP001174136"/>
    </source>
</evidence>
<dbReference type="PROSITE" id="PS00134">
    <property type="entry name" value="TRYPSIN_HIS"/>
    <property type="match status" value="3"/>
</dbReference>
<evidence type="ECO:0000256" key="1">
    <source>
        <dbReference type="ARBA" id="ARBA00022670"/>
    </source>
</evidence>
<feature type="transmembrane region" description="Helical" evidence="6">
    <location>
        <begin position="820"/>
        <end position="849"/>
    </location>
</feature>
<feature type="domain" description="Peptidase S1" evidence="7">
    <location>
        <begin position="34"/>
        <end position="264"/>
    </location>
</feature>